<dbReference type="Proteomes" id="UP000233020">
    <property type="component" value="Unplaced"/>
</dbReference>
<reference evidence="2" key="2">
    <citation type="submission" date="2025-09" db="UniProtKB">
        <authorList>
            <consortium name="Ensembl"/>
        </authorList>
    </citation>
    <scope>IDENTIFICATION</scope>
</reference>
<accession>A0A2K5BVV8</accession>
<keyword evidence="3" id="KW-1185">Reference proteome</keyword>
<reference evidence="2" key="1">
    <citation type="submission" date="2025-08" db="UniProtKB">
        <authorList>
            <consortium name="Ensembl"/>
        </authorList>
    </citation>
    <scope>IDENTIFICATION</scope>
</reference>
<dbReference type="InterPro" id="IPR036034">
    <property type="entry name" value="PDZ_sf"/>
</dbReference>
<dbReference type="Gene3D" id="2.30.42.10">
    <property type="match status" value="2"/>
</dbReference>
<dbReference type="SMART" id="SM01277">
    <property type="entry name" value="MAGUK_N_PEST"/>
    <property type="match status" value="1"/>
</dbReference>
<dbReference type="InterPro" id="IPR050614">
    <property type="entry name" value="Synaptic_Scaffolding_LAP-MAGUK"/>
</dbReference>
<dbReference type="Ensembl" id="ENSANAT00000005100.1">
    <property type="protein sequence ID" value="ENSANAP00000000591.1"/>
    <property type="gene ID" value="ENSANAG00000001842.1"/>
</dbReference>
<dbReference type="GO" id="GO:0007268">
    <property type="term" value="P:chemical synaptic transmission"/>
    <property type="evidence" value="ECO:0007669"/>
    <property type="project" value="TreeGrafter"/>
</dbReference>
<name>A0A2K5BVV8_AOTNA</name>
<dbReference type="GO" id="GO:0035255">
    <property type="term" value="F:ionotropic glutamate receptor binding"/>
    <property type="evidence" value="ECO:0007669"/>
    <property type="project" value="TreeGrafter"/>
</dbReference>
<dbReference type="CDD" id="cd06724">
    <property type="entry name" value="PDZ2_Dlg1-2-4-like"/>
    <property type="match status" value="1"/>
</dbReference>
<dbReference type="PROSITE" id="PS50106">
    <property type="entry name" value="PDZ"/>
    <property type="match status" value="2"/>
</dbReference>
<dbReference type="GO" id="GO:0098839">
    <property type="term" value="C:postsynaptic density membrane"/>
    <property type="evidence" value="ECO:0007669"/>
    <property type="project" value="TreeGrafter"/>
</dbReference>
<dbReference type="GeneTree" id="ENSGT00940000157956"/>
<organism evidence="2 3">
    <name type="scientific">Aotus nancymaae</name>
    <name type="common">Ma's night monkey</name>
    <dbReference type="NCBI Taxonomy" id="37293"/>
    <lineage>
        <taxon>Eukaryota</taxon>
        <taxon>Metazoa</taxon>
        <taxon>Chordata</taxon>
        <taxon>Craniata</taxon>
        <taxon>Vertebrata</taxon>
        <taxon>Euteleostomi</taxon>
        <taxon>Mammalia</taxon>
        <taxon>Eutheria</taxon>
        <taxon>Euarchontoglires</taxon>
        <taxon>Primates</taxon>
        <taxon>Haplorrhini</taxon>
        <taxon>Platyrrhini</taxon>
        <taxon>Aotidae</taxon>
        <taxon>Aotus</taxon>
    </lineage>
</organism>
<dbReference type="InterPro" id="IPR019590">
    <property type="entry name" value="DLG1_PEST_dom"/>
</dbReference>
<dbReference type="SMART" id="SM00228">
    <property type="entry name" value="PDZ"/>
    <property type="match status" value="2"/>
</dbReference>
<dbReference type="GO" id="GO:0098609">
    <property type="term" value="P:cell-cell adhesion"/>
    <property type="evidence" value="ECO:0007669"/>
    <property type="project" value="TreeGrafter"/>
</dbReference>
<dbReference type="Pfam" id="PF00595">
    <property type="entry name" value="PDZ"/>
    <property type="match status" value="2"/>
</dbReference>
<dbReference type="GO" id="GO:0019901">
    <property type="term" value="F:protein kinase binding"/>
    <property type="evidence" value="ECO:0007669"/>
    <property type="project" value="TreeGrafter"/>
</dbReference>
<dbReference type="CDD" id="cd06723">
    <property type="entry name" value="PDZ1_Dlg1-2-4-like"/>
    <property type="match status" value="1"/>
</dbReference>
<dbReference type="GO" id="GO:0043005">
    <property type="term" value="C:neuron projection"/>
    <property type="evidence" value="ECO:0007669"/>
    <property type="project" value="TreeGrafter"/>
</dbReference>
<protein>
    <submittedName>
        <fullName evidence="2">Discs large MAGUK scaffold protein 4</fullName>
    </submittedName>
</protein>
<dbReference type="AlphaFoldDB" id="A0A2K5BVV8"/>
<dbReference type="Pfam" id="PF10608">
    <property type="entry name" value="MAGUK_N_PEST"/>
    <property type="match status" value="1"/>
</dbReference>
<dbReference type="GO" id="GO:0045197">
    <property type="term" value="P:establishment or maintenance of epithelial cell apical/basal polarity"/>
    <property type="evidence" value="ECO:0007669"/>
    <property type="project" value="TreeGrafter"/>
</dbReference>
<proteinExistence type="predicted"/>
<sequence>MDCLCIVTTKKYRYQDEDTPPLEHSPAHLPNQVNAPELVNLSHLEAGHGVNWAVRGADFFPSFTQGNSGLGFSIAGGTDNPHIGDDPSIFITKIIPGGAAAQDGRLRVNDSILFVNEVDVREVTHSAAVEALKEAGSIVRLYVMRRKPPAEKVMEIKLIKGPKGLGFSIAGGVGNQHIPGDNSIYVTKIIEGGAAHKDGRLQIGDKILAVNSVGLEDVMHEDAVAALKNTYDVVYLKVAKPSNAYLSDSYAPPDITTCESPSNAKPHDIPVAVPLQIFPMK</sequence>
<dbReference type="FunFam" id="2.30.42.10:FF:000002">
    <property type="entry name" value="Disks large homolog 4 isoform 2"/>
    <property type="match status" value="1"/>
</dbReference>
<evidence type="ECO:0000313" key="2">
    <source>
        <dbReference type="Ensembl" id="ENSANAP00000000591.1"/>
    </source>
</evidence>
<dbReference type="PANTHER" id="PTHR23119">
    <property type="entry name" value="DISCS LARGE"/>
    <property type="match status" value="1"/>
</dbReference>
<dbReference type="GO" id="GO:0031594">
    <property type="term" value="C:neuromuscular junction"/>
    <property type="evidence" value="ECO:0007669"/>
    <property type="project" value="TreeGrafter"/>
</dbReference>
<feature type="domain" description="PDZ" evidence="1">
    <location>
        <begin position="155"/>
        <end position="242"/>
    </location>
</feature>
<evidence type="ECO:0000259" key="1">
    <source>
        <dbReference type="PROSITE" id="PS50106"/>
    </source>
</evidence>
<dbReference type="InterPro" id="IPR001478">
    <property type="entry name" value="PDZ"/>
</dbReference>
<evidence type="ECO:0000313" key="3">
    <source>
        <dbReference type="Proteomes" id="UP000233020"/>
    </source>
</evidence>
<gene>
    <name evidence="2" type="primary">DLG4</name>
</gene>
<dbReference type="GO" id="GO:0097113">
    <property type="term" value="P:AMPA glutamate receptor clustering"/>
    <property type="evidence" value="ECO:0007669"/>
    <property type="project" value="TreeGrafter"/>
</dbReference>
<dbReference type="GO" id="GO:0016323">
    <property type="term" value="C:basolateral plasma membrane"/>
    <property type="evidence" value="ECO:0007669"/>
    <property type="project" value="TreeGrafter"/>
</dbReference>
<feature type="domain" description="PDZ" evidence="1">
    <location>
        <begin position="64"/>
        <end position="147"/>
    </location>
</feature>
<dbReference type="PANTHER" id="PTHR23119:SF33">
    <property type="entry name" value="DISKS LARGE HOMOLOG 4"/>
    <property type="match status" value="1"/>
</dbReference>
<dbReference type="FunFam" id="2.30.42.10:FF:000091">
    <property type="entry name" value="disks large homolog 1 isoform X8"/>
    <property type="match status" value="1"/>
</dbReference>
<dbReference type="GO" id="GO:0098970">
    <property type="term" value="P:postsynaptic neurotransmitter receptor diffusion trapping"/>
    <property type="evidence" value="ECO:0007669"/>
    <property type="project" value="TreeGrafter"/>
</dbReference>
<dbReference type="SUPFAM" id="SSF50156">
    <property type="entry name" value="PDZ domain-like"/>
    <property type="match status" value="2"/>
</dbReference>